<accession>A0A918AN49</accession>
<feature type="signal peptide" evidence="1">
    <location>
        <begin position="1"/>
        <end position="17"/>
    </location>
</feature>
<feature type="domain" description="PLL-like beta propeller" evidence="2">
    <location>
        <begin position="565"/>
        <end position="693"/>
    </location>
</feature>
<name>A0A918AN49_9PSEU</name>
<dbReference type="Proteomes" id="UP000639606">
    <property type="component" value="Unassembled WGS sequence"/>
</dbReference>
<evidence type="ECO:0000313" key="4">
    <source>
        <dbReference type="Proteomes" id="UP000639606"/>
    </source>
</evidence>
<feature type="chain" id="PRO_5036941383" description="PLL-like beta propeller domain-containing protein" evidence="1">
    <location>
        <begin position="18"/>
        <end position="737"/>
    </location>
</feature>
<gene>
    <name evidence="3" type="ORF">GCM10010185_25240</name>
</gene>
<comment type="caution">
    <text evidence="3">The sequence shown here is derived from an EMBL/GenBank/DDBJ whole genome shotgun (WGS) entry which is preliminary data.</text>
</comment>
<dbReference type="InterPro" id="IPR058502">
    <property type="entry name" value="PLL-like_beta-prop"/>
</dbReference>
<keyword evidence="4" id="KW-1185">Reference proteome</keyword>
<evidence type="ECO:0000259" key="2">
    <source>
        <dbReference type="Pfam" id="PF26607"/>
    </source>
</evidence>
<evidence type="ECO:0000313" key="3">
    <source>
        <dbReference type="EMBL" id="GGP52117.1"/>
    </source>
</evidence>
<organism evidence="3 4">
    <name type="scientific">Saccharothrix coeruleofusca</name>
    <dbReference type="NCBI Taxonomy" id="33919"/>
    <lineage>
        <taxon>Bacteria</taxon>
        <taxon>Bacillati</taxon>
        <taxon>Actinomycetota</taxon>
        <taxon>Actinomycetes</taxon>
        <taxon>Pseudonocardiales</taxon>
        <taxon>Pseudonocardiaceae</taxon>
        <taxon>Saccharothrix</taxon>
    </lineage>
</organism>
<reference evidence="3" key="2">
    <citation type="submission" date="2020-09" db="EMBL/GenBank/DDBJ databases">
        <authorList>
            <person name="Sun Q."/>
            <person name="Ohkuma M."/>
        </authorList>
    </citation>
    <scope>NUCLEOTIDE SEQUENCE</scope>
    <source>
        <strain evidence="3">JCM 3313</strain>
    </source>
</reference>
<dbReference type="EMBL" id="BMRG01000004">
    <property type="protein sequence ID" value="GGP52117.1"/>
    <property type="molecule type" value="Genomic_DNA"/>
</dbReference>
<evidence type="ECO:0000256" key="1">
    <source>
        <dbReference type="SAM" id="SignalP"/>
    </source>
</evidence>
<dbReference type="AlphaFoldDB" id="A0A918AN49"/>
<dbReference type="Pfam" id="PF26607">
    <property type="entry name" value="DUF8189"/>
    <property type="match status" value="1"/>
</dbReference>
<reference evidence="3" key="1">
    <citation type="journal article" date="2014" name="Int. J. Syst. Evol. Microbiol.">
        <title>Complete genome sequence of Corynebacterium casei LMG S-19264T (=DSM 44701T), isolated from a smear-ripened cheese.</title>
        <authorList>
            <consortium name="US DOE Joint Genome Institute (JGI-PGF)"/>
            <person name="Walter F."/>
            <person name="Albersmeier A."/>
            <person name="Kalinowski J."/>
            <person name="Ruckert C."/>
        </authorList>
    </citation>
    <scope>NUCLEOTIDE SEQUENCE</scope>
    <source>
        <strain evidence="3">JCM 3313</strain>
    </source>
</reference>
<keyword evidence="1" id="KW-0732">Signal</keyword>
<dbReference type="SUPFAM" id="SSF89372">
    <property type="entry name" value="Fucose-specific lectin"/>
    <property type="match status" value="2"/>
</dbReference>
<sequence length="737" mass="74998">MALAALLLVTTLPQAPAALADAAGGGGDYVPLPAAPAVLDTRSGVGGVTGERGAASTTAFPVLGVGGVPTSGVGSVVVRITLMNPTESTFAELWPDGAARPTLTHISAVKGETISNFAVVQVGANGKLAVYNASGKVDIGVEVHGYFKSSQGTTGGGFVPVAHTRVVDTREGLGTTTGTIASDANRTVTLAGGLVPVGAAAVVVNLLVPGASAGGWLNAGASSTRPVFNYAAGSTQSQAIIPLSADGKVVFRNNGSAAVNLSVTVQGYFTANASQGAGYRPVAKRLLNTRTAGAGLPVAANGTIDVQVGGTNGLPTRGIAGAAVNVVVTPAEAGYLKAWPVGQAEPSVSVMDFKADSWRDNMIVLKPGTDGKIRLRNGSSGTAHVVVDLLGWFADPLPTLEIAKNTRMAALQLPPVEGALTGKIWHAYVDNSGRVVAGLQENPDVVGAVRWQVLSGNEAFTGQPTLVRLSDGRVRITAQHTDGDLRSITQTALDAVSWGAWADLGGSMASPPKTALVAGTAVHFAVDADGKLWAHAQTGSVPYWRNLGDQDLTGSLEVVAVRSGVQVFGLTTAGSIKVIQYYDDGSVSAWADLGGVGLNSAPSVVVRPGYSAQVFVRDAGGAIVSKLQDGSGAWPADWTPVGALTSAGAPAAILDPALGRVAVVVRGTDGEAHGIWETATASNEWGSVYDMSGPNPDPVATDPFALAYRNSNTSELLFSYLNANGAMRFYGREIPTS</sequence>
<proteinExistence type="predicted"/>
<dbReference type="Gene3D" id="2.120.10.70">
    <property type="entry name" value="Fucose-specific lectin"/>
    <property type="match status" value="1"/>
</dbReference>
<protein>
    <recommendedName>
        <fullName evidence="2">PLL-like beta propeller domain-containing protein</fullName>
    </recommendedName>
</protein>